<protein>
    <recommendedName>
        <fullName evidence="3">DUF2071 domain-containing protein</fullName>
    </recommendedName>
</protein>
<evidence type="ECO:0000313" key="2">
    <source>
        <dbReference type="Proteomes" id="UP000198583"/>
    </source>
</evidence>
<dbReference type="Pfam" id="PF09844">
    <property type="entry name" value="DUF2071"/>
    <property type="match status" value="1"/>
</dbReference>
<gene>
    <name evidence="1" type="ORF">SAMN04488564_102409</name>
</gene>
<proteinExistence type="predicted"/>
<dbReference type="InterPro" id="IPR018644">
    <property type="entry name" value="DUF2071"/>
</dbReference>
<reference evidence="2" key="1">
    <citation type="submission" date="2016-10" db="EMBL/GenBank/DDBJ databases">
        <authorList>
            <person name="Varghese N."/>
            <person name="Submissions S."/>
        </authorList>
    </citation>
    <scope>NUCLEOTIDE SEQUENCE [LARGE SCALE GENOMIC DNA]</scope>
    <source>
        <strain evidence="2">DSM 44232</strain>
    </source>
</reference>
<evidence type="ECO:0008006" key="3">
    <source>
        <dbReference type="Google" id="ProtNLM"/>
    </source>
</evidence>
<organism evidence="1 2">
    <name type="scientific">Lentzea waywayandensis</name>
    <dbReference type="NCBI Taxonomy" id="84724"/>
    <lineage>
        <taxon>Bacteria</taxon>
        <taxon>Bacillati</taxon>
        <taxon>Actinomycetota</taxon>
        <taxon>Actinomycetes</taxon>
        <taxon>Pseudonocardiales</taxon>
        <taxon>Pseudonocardiaceae</taxon>
        <taxon>Lentzea</taxon>
    </lineage>
</organism>
<dbReference type="InterPro" id="IPR023375">
    <property type="entry name" value="ADC_dom_sf"/>
</dbReference>
<sequence length="249" mass="28063">MCCVSIVDMTFGSPRRIDRSVLTQWWTDVTFLHWRVPPGAVQHLLPAGTRPDVVDGDTFVGLVAFRLCPLGWPALTDRWSFPETNVRLYTVDRQGRRGVVFLSMDASNLPFVLGARALAGLPYMWSDVEVRRDRGEVTYTCRRRWPHRPDATSTFTVRPGDPIARPSPLEEFLTARWGLHTSWLGRTTYLPNDHAPWDLRRATIIRCDDDLVASADIPVSGEPMSVLYSPGVQARFGVPSDASVRRETA</sequence>
<dbReference type="PANTHER" id="PTHR39186">
    <property type="entry name" value="DUF2071 FAMILY PROTEIN"/>
    <property type="match status" value="1"/>
</dbReference>
<keyword evidence="2" id="KW-1185">Reference proteome</keyword>
<dbReference type="STRING" id="84724.SAMN04488564_102409"/>
<dbReference type="Gene3D" id="2.40.400.10">
    <property type="entry name" value="Acetoacetate decarboxylase-like"/>
    <property type="match status" value="1"/>
</dbReference>
<dbReference type="SUPFAM" id="SSF160104">
    <property type="entry name" value="Acetoacetate decarboxylase-like"/>
    <property type="match status" value="1"/>
</dbReference>
<dbReference type="EMBL" id="FOYL01000002">
    <property type="protein sequence ID" value="SFR03895.1"/>
    <property type="molecule type" value="Genomic_DNA"/>
</dbReference>
<evidence type="ECO:0000313" key="1">
    <source>
        <dbReference type="EMBL" id="SFR03895.1"/>
    </source>
</evidence>
<name>A0A1I6DEK8_9PSEU</name>
<dbReference type="PANTHER" id="PTHR39186:SF1">
    <property type="entry name" value="DUF2071 DOMAIN-CONTAINING PROTEIN"/>
    <property type="match status" value="1"/>
</dbReference>
<dbReference type="Proteomes" id="UP000198583">
    <property type="component" value="Unassembled WGS sequence"/>
</dbReference>
<dbReference type="AlphaFoldDB" id="A0A1I6DEK8"/>
<accession>A0A1I6DEK8</accession>